<evidence type="ECO:0000256" key="5">
    <source>
        <dbReference type="ARBA" id="ARBA00022917"/>
    </source>
</evidence>
<dbReference type="InterPro" id="IPR012340">
    <property type="entry name" value="NA-bd_OB-fold"/>
</dbReference>
<dbReference type="CDD" id="cd04317">
    <property type="entry name" value="EcAspRS_like_N"/>
    <property type="match status" value="1"/>
</dbReference>
<dbReference type="GO" id="GO:0004815">
    <property type="term" value="F:aspartate-tRNA ligase activity"/>
    <property type="evidence" value="ECO:0007669"/>
    <property type="project" value="UniProtKB-UniRule"/>
</dbReference>
<comment type="catalytic activity">
    <reaction evidence="7">
        <text>tRNA(Asx) + L-aspartate + ATP = L-aspartyl-tRNA(Asx) + AMP + diphosphate</text>
        <dbReference type="Rhea" id="RHEA:18349"/>
        <dbReference type="Rhea" id="RHEA-COMP:9710"/>
        <dbReference type="Rhea" id="RHEA-COMP:9711"/>
        <dbReference type="ChEBI" id="CHEBI:29991"/>
        <dbReference type="ChEBI" id="CHEBI:30616"/>
        <dbReference type="ChEBI" id="CHEBI:33019"/>
        <dbReference type="ChEBI" id="CHEBI:78442"/>
        <dbReference type="ChEBI" id="CHEBI:78516"/>
        <dbReference type="ChEBI" id="CHEBI:456215"/>
        <dbReference type="EC" id="6.1.1.23"/>
    </reaction>
</comment>
<dbReference type="KEGG" id="nao:Y958_19680"/>
<evidence type="ECO:0000256" key="1">
    <source>
        <dbReference type="ARBA" id="ARBA00006303"/>
    </source>
</evidence>
<keyword evidence="4 7" id="KW-0067">ATP-binding</keyword>
<dbReference type="NCBIfam" id="TIGR00459">
    <property type="entry name" value="aspS_bact"/>
    <property type="match status" value="1"/>
</dbReference>
<feature type="binding site" evidence="7">
    <location>
        <position position="498"/>
    </location>
    <ligand>
        <name>L-aspartate</name>
        <dbReference type="ChEBI" id="CHEBI:29991"/>
    </ligand>
</feature>
<dbReference type="InterPro" id="IPR002312">
    <property type="entry name" value="Asp/Asn-tRNA-synth_IIb"/>
</dbReference>
<dbReference type="AlphaFoldDB" id="A0A248JWW9"/>
<dbReference type="PRINTS" id="PR01042">
    <property type="entry name" value="TRNASYNTHASP"/>
</dbReference>
<keyword evidence="2 7" id="KW-0436">Ligase</keyword>
<evidence type="ECO:0000313" key="9">
    <source>
        <dbReference type="EMBL" id="ASG23079.1"/>
    </source>
</evidence>
<evidence type="ECO:0000256" key="4">
    <source>
        <dbReference type="ARBA" id="ARBA00022840"/>
    </source>
</evidence>
<keyword evidence="5 7" id="KW-0648">Protein biosynthesis</keyword>
<dbReference type="Gene3D" id="3.30.930.10">
    <property type="entry name" value="Bira Bifunctional Protein, Domain 2"/>
    <property type="match status" value="1"/>
</dbReference>
<dbReference type="GO" id="GO:0050560">
    <property type="term" value="F:aspartate-tRNA(Asn) ligase activity"/>
    <property type="evidence" value="ECO:0007669"/>
    <property type="project" value="UniProtKB-EC"/>
</dbReference>
<evidence type="ECO:0000259" key="8">
    <source>
        <dbReference type="PROSITE" id="PS50862"/>
    </source>
</evidence>
<comment type="subunit">
    <text evidence="7">Homodimer.</text>
</comment>
<evidence type="ECO:0000256" key="7">
    <source>
        <dbReference type="HAMAP-Rule" id="MF_00044"/>
    </source>
</evidence>
<dbReference type="GO" id="GO:0005524">
    <property type="term" value="F:ATP binding"/>
    <property type="evidence" value="ECO:0007669"/>
    <property type="project" value="UniProtKB-UniRule"/>
</dbReference>
<accession>A0A248JWW9</accession>
<dbReference type="InterPro" id="IPR047089">
    <property type="entry name" value="Asp-tRNA-ligase_1_N"/>
</dbReference>
<dbReference type="PROSITE" id="PS50862">
    <property type="entry name" value="AA_TRNA_LIGASE_II"/>
    <property type="match status" value="1"/>
</dbReference>
<dbReference type="SUPFAM" id="SSF50249">
    <property type="entry name" value="Nucleic acid-binding proteins"/>
    <property type="match status" value="1"/>
</dbReference>
<keyword evidence="7" id="KW-0963">Cytoplasm</keyword>
<reference evidence="9 10" key="1">
    <citation type="submission" date="2017-06" db="EMBL/GenBank/DDBJ databases">
        <title>Complete genome sequence of Nitrospirillum amazonense strain CBAmC, an endophytic nitrogen-fixing and plant growth-promoting bacterium, isolated from sugarcane.</title>
        <authorList>
            <person name="Schwab S."/>
            <person name="dos Santos Teixeira K.R."/>
            <person name="Simoes Araujo J.L."/>
            <person name="Soares Vidal M."/>
            <person name="Borges de Freitas H.R."/>
            <person name="Rivello Crivelaro A.L."/>
            <person name="Bueno de Camargo Nunes A."/>
            <person name="dos Santos C.M."/>
            <person name="Palmeira da Silva Rosa D."/>
            <person name="da Silva Padilha D."/>
            <person name="da Silva E."/>
            <person name="Araujo Terra L."/>
            <person name="Soares Mendes V."/>
            <person name="Farinelli L."/>
            <person name="Magalhaes Cruz L."/>
            <person name="Baldani J.I."/>
        </authorList>
    </citation>
    <scope>NUCLEOTIDE SEQUENCE [LARGE SCALE GENOMIC DNA]</scope>
    <source>
        <strain evidence="9 10">CBAmC</strain>
    </source>
</reference>
<dbReference type="SUPFAM" id="SSF55681">
    <property type="entry name" value="Class II aaRS and biotin synthetases"/>
    <property type="match status" value="1"/>
</dbReference>
<comment type="subcellular location">
    <subcellularLocation>
        <location evidence="7">Cytoplasm</location>
    </subcellularLocation>
</comment>
<organism evidence="9 10">
    <name type="scientific">Nitrospirillum viridazoti CBAmc</name>
    <dbReference type="NCBI Taxonomy" id="1441467"/>
    <lineage>
        <taxon>Bacteria</taxon>
        <taxon>Pseudomonadati</taxon>
        <taxon>Pseudomonadota</taxon>
        <taxon>Alphaproteobacteria</taxon>
        <taxon>Rhodospirillales</taxon>
        <taxon>Azospirillaceae</taxon>
        <taxon>Nitrospirillum</taxon>
        <taxon>Nitrospirillum viridazoti</taxon>
    </lineage>
</organism>
<feature type="binding site" evidence="7">
    <location>
        <position position="491"/>
    </location>
    <ligand>
        <name>ATP</name>
        <dbReference type="ChEBI" id="CHEBI:30616"/>
    </ligand>
</feature>
<dbReference type="NCBIfam" id="NF001750">
    <property type="entry name" value="PRK00476.1"/>
    <property type="match status" value="1"/>
</dbReference>
<evidence type="ECO:0000256" key="2">
    <source>
        <dbReference type="ARBA" id="ARBA00022598"/>
    </source>
</evidence>
<dbReference type="InterPro" id="IPR004365">
    <property type="entry name" value="NA-bd_OB_tRNA"/>
</dbReference>
<evidence type="ECO:0000313" key="10">
    <source>
        <dbReference type="Proteomes" id="UP000197153"/>
    </source>
</evidence>
<comment type="similarity">
    <text evidence="1 7">Belongs to the class-II aminoacyl-tRNA synthetase family. Type 1 subfamily.</text>
</comment>
<proteinExistence type="inferred from homology"/>
<comment type="function">
    <text evidence="7">Aspartyl-tRNA synthetase with relaxed tRNA specificity since it is able to aspartylate not only its cognate tRNA(Asp) but also tRNA(Asn). Reaction proceeds in two steps: L-aspartate is first activated by ATP to form Asp-AMP and then transferred to the acceptor end of tRNA(Asp/Asn).</text>
</comment>
<dbReference type="InterPro" id="IPR004115">
    <property type="entry name" value="GAD-like_sf"/>
</dbReference>
<feature type="binding site" evidence="7">
    <location>
        <position position="221"/>
    </location>
    <ligand>
        <name>L-aspartate</name>
        <dbReference type="ChEBI" id="CHEBI:29991"/>
    </ligand>
</feature>
<dbReference type="InterPro" id="IPR006195">
    <property type="entry name" value="aa-tRNA-synth_II"/>
</dbReference>
<dbReference type="EC" id="6.1.1.23" evidence="7"/>
<feature type="domain" description="Aminoacyl-transfer RNA synthetases class-II family profile" evidence="8">
    <location>
        <begin position="144"/>
        <end position="564"/>
    </location>
</feature>
<dbReference type="RefSeq" id="WP_088873614.1">
    <property type="nucleotide sequence ID" value="NZ_CP022111.1"/>
</dbReference>
<evidence type="ECO:0000256" key="3">
    <source>
        <dbReference type="ARBA" id="ARBA00022741"/>
    </source>
</evidence>
<dbReference type="GO" id="GO:0005737">
    <property type="term" value="C:cytoplasm"/>
    <property type="evidence" value="ECO:0007669"/>
    <property type="project" value="UniProtKB-SubCell"/>
</dbReference>
<feature type="region of interest" description="Aspartate" evidence="7">
    <location>
        <begin position="199"/>
        <end position="202"/>
    </location>
</feature>
<feature type="binding site" evidence="7">
    <location>
        <position position="175"/>
    </location>
    <ligand>
        <name>L-aspartate</name>
        <dbReference type="ChEBI" id="CHEBI:29991"/>
    </ligand>
</feature>
<dbReference type="Gene3D" id="2.40.50.140">
    <property type="entry name" value="Nucleic acid-binding proteins"/>
    <property type="match status" value="1"/>
</dbReference>
<dbReference type="PANTHER" id="PTHR22594:SF5">
    <property type="entry name" value="ASPARTATE--TRNA LIGASE, MITOCHONDRIAL"/>
    <property type="match status" value="1"/>
</dbReference>
<name>A0A248JWW9_9PROT</name>
<dbReference type="SUPFAM" id="SSF55261">
    <property type="entry name" value="GAD domain-like"/>
    <property type="match status" value="1"/>
</dbReference>
<sequence>MHPYRTHTCGALRQEDAGQTVRLSGWIHRKRDHGQLLFVDLRDNYGLTQCVIDIDNPGFKVLESARLESVITVTGRVVARTNDTINDKLPTGHIEVKADEIVVQSLADQLPLQVNSDQDAGEDIRLRYRFLDLRRTKMHRNIHLRSNVIASARRRMIEAGFTEFQTPILTSSSPEGARDFLVPARNHPGKFYALPQAPQQFKQLLMVAGFDRYFQIAPCFRDEDSRADRSPGEFYQLDFEMSYVTQDDVFAAIEPVIHGIFTEFRDFTGVAKTVSPYPFPRIPYAESMLKYGNDKPDLRNPLVITDVSAVFRRDDVEFKAFRGVLDKGGVVRCVKAPAVGDKPRSFFDKLNDWARGLGAPGLGYILFENGAGKGPIAKFVPEAAQAVLRELTGAVDGDAVFFVCDLEGPAAKLAGQARTRIGEELDLIEKDAFRFCWIVDFPMYEKDEETGKIDFSHNPFSMPQGGLEALTSMNPLDIKAFQYDIVCNGIELSSGAIRNHKPEIMYKAFEIAGYSAEDLETRFGGMLSAFKLGAPPHGGSAPGIDRIVMLLADEPNIREVIVFPLNQRAEDLLMQAPNAVDTARLKELHIKLDLPKPKVTTEAKEG</sequence>
<dbReference type="PANTHER" id="PTHR22594">
    <property type="entry name" value="ASPARTYL/LYSYL-TRNA SYNTHETASE"/>
    <property type="match status" value="1"/>
</dbReference>
<dbReference type="CDD" id="cd00777">
    <property type="entry name" value="AspRS_core"/>
    <property type="match status" value="1"/>
</dbReference>
<feature type="binding site" evidence="7">
    <location>
        <begin position="221"/>
        <end position="223"/>
    </location>
    <ligand>
        <name>ATP</name>
        <dbReference type="ChEBI" id="CHEBI:30616"/>
    </ligand>
</feature>
<dbReference type="HAMAP" id="MF_00044">
    <property type="entry name" value="Asp_tRNA_synth_type1"/>
    <property type="match status" value="1"/>
</dbReference>
<feature type="binding site" evidence="7">
    <location>
        <begin position="543"/>
        <end position="546"/>
    </location>
    <ligand>
        <name>ATP</name>
        <dbReference type="ChEBI" id="CHEBI:30616"/>
    </ligand>
</feature>
<dbReference type="GO" id="GO:0006422">
    <property type="term" value="P:aspartyl-tRNA aminoacylation"/>
    <property type="evidence" value="ECO:0007669"/>
    <property type="project" value="UniProtKB-UniRule"/>
</dbReference>
<dbReference type="GO" id="GO:0003676">
    <property type="term" value="F:nucleic acid binding"/>
    <property type="evidence" value="ECO:0007669"/>
    <property type="project" value="InterPro"/>
</dbReference>
<dbReference type="InterPro" id="IPR004364">
    <property type="entry name" value="Aa-tRNA-synt_II"/>
</dbReference>
<keyword evidence="10" id="KW-1185">Reference proteome</keyword>
<dbReference type="InterPro" id="IPR045864">
    <property type="entry name" value="aa-tRNA-synth_II/BPL/LPL"/>
</dbReference>
<keyword evidence="3 7" id="KW-0547">Nucleotide-binding</keyword>
<dbReference type="Pfam" id="PF02938">
    <property type="entry name" value="GAD"/>
    <property type="match status" value="1"/>
</dbReference>
<keyword evidence="6 7" id="KW-0030">Aminoacyl-tRNA synthetase</keyword>
<dbReference type="Pfam" id="PF00152">
    <property type="entry name" value="tRNA-synt_2"/>
    <property type="match status" value="1"/>
</dbReference>
<feature type="site" description="Important for tRNA non-discrimination" evidence="7">
    <location>
        <position position="33"/>
    </location>
</feature>
<dbReference type="Pfam" id="PF01336">
    <property type="entry name" value="tRNA_anti-codon"/>
    <property type="match status" value="1"/>
</dbReference>
<dbReference type="Gene3D" id="3.30.1360.30">
    <property type="entry name" value="GAD-like domain"/>
    <property type="match status" value="1"/>
</dbReference>
<dbReference type="InterPro" id="IPR029351">
    <property type="entry name" value="GAD_dom"/>
</dbReference>
<comment type="caution">
    <text evidence="7">Lacks conserved residue(s) required for the propagation of feature annotation.</text>
</comment>
<dbReference type="Proteomes" id="UP000197153">
    <property type="component" value="Chromosome 2"/>
</dbReference>
<dbReference type="InterPro" id="IPR047090">
    <property type="entry name" value="AspRS_core"/>
</dbReference>
<evidence type="ECO:0000256" key="6">
    <source>
        <dbReference type="ARBA" id="ARBA00023146"/>
    </source>
</evidence>
<protein>
    <recommendedName>
        <fullName evidence="7">Aspartate--tRNA(Asp/Asn) ligase</fullName>
        <ecNumber evidence="7">6.1.1.23</ecNumber>
    </recommendedName>
    <alternativeName>
        <fullName evidence="7">Aspartyl-tRNA synthetase</fullName>
        <shortName evidence="7">AspRS</shortName>
    </alternativeName>
    <alternativeName>
        <fullName evidence="7">Non-discriminating aspartyl-tRNA synthetase</fullName>
        <shortName evidence="7">ND-AspRS</shortName>
    </alternativeName>
</protein>
<dbReference type="EMBL" id="CP022111">
    <property type="protein sequence ID" value="ASG23079.1"/>
    <property type="molecule type" value="Genomic_DNA"/>
</dbReference>
<feature type="binding site" evidence="7">
    <location>
        <position position="457"/>
    </location>
    <ligand>
        <name>L-aspartate</name>
        <dbReference type="ChEBI" id="CHEBI:29991"/>
    </ligand>
</feature>
<dbReference type="InterPro" id="IPR004524">
    <property type="entry name" value="Asp-tRNA-ligase_1"/>
</dbReference>
<gene>
    <name evidence="7" type="primary">aspS</name>
    <name evidence="9" type="ORF">Y958_19680</name>
</gene>